<comment type="catalytic activity">
    <reaction evidence="7">
        <text>L-lysyl-[lipoyl-carrier protein] + (R)-lipoate + ATP = N(6)-[(R)-lipoyl]-L-lysyl-[lipoyl-carrier protein] + AMP + diphosphate + H(+)</text>
        <dbReference type="Rhea" id="RHEA:49288"/>
        <dbReference type="Rhea" id="RHEA-COMP:10500"/>
        <dbReference type="Rhea" id="RHEA-COMP:10502"/>
        <dbReference type="ChEBI" id="CHEBI:15378"/>
        <dbReference type="ChEBI" id="CHEBI:29969"/>
        <dbReference type="ChEBI" id="CHEBI:30616"/>
        <dbReference type="ChEBI" id="CHEBI:33019"/>
        <dbReference type="ChEBI" id="CHEBI:83088"/>
        <dbReference type="ChEBI" id="CHEBI:83099"/>
        <dbReference type="ChEBI" id="CHEBI:456215"/>
        <dbReference type="EC" id="6.3.1.20"/>
    </reaction>
</comment>
<comment type="pathway">
    <text evidence="2">Protein modification; protein lipoylation via exogenous pathway; protein N(6)-(lipoyl)lysine from lipoate: step 1/2.</text>
</comment>
<evidence type="ECO:0000256" key="7">
    <source>
        <dbReference type="ARBA" id="ARBA00048037"/>
    </source>
</evidence>
<organism evidence="9 10">
    <name type="scientific">Acidianus sulfidivorans JP7</name>
    <dbReference type="NCBI Taxonomy" id="619593"/>
    <lineage>
        <taxon>Archaea</taxon>
        <taxon>Thermoproteota</taxon>
        <taxon>Thermoprotei</taxon>
        <taxon>Sulfolobales</taxon>
        <taxon>Sulfolobaceae</taxon>
        <taxon>Acidianus</taxon>
    </lineage>
</organism>
<dbReference type="GO" id="GO:0005524">
    <property type="term" value="F:ATP binding"/>
    <property type="evidence" value="ECO:0007669"/>
    <property type="project" value="UniProtKB-KW"/>
</dbReference>
<evidence type="ECO:0000256" key="4">
    <source>
        <dbReference type="ARBA" id="ARBA00022598"/>
    </source>
</evidence>
<feature type="domain" description="BPL/LPL catalytic" evidence="8">
    <location>
        <begin position="37"/>
        <end position="225"/>
    </location>
</feature>
<evidence type="ECO:0000256" key="5">
    <source>
        <dbReference type="ARBA" id="ARBA00022741"/>
    </source>
</evidence>
<dbReference type="InterPro" id="IPR045864">
    <property type="entry name" value="aa-tRNA-synth_II/BPL/LPL"/>
</dbReference>
<reference evidence="9 10" key="1">
    <citation type="submission" date="2018-05" db="EMBL/GenBank/DDBJ databases">
        <title>Complete Genome Sequences of Extremely Thermoacidophilic, Metal-Mobilizing Type-Strain Members of the Archaeal Family Sulfolobaceae: Acidianus brierleyi DSM-1651T, Acidianus sulfidivorans DSM-18786T, Metallosphaera hakonensis DSM-7519T, and Metallosphaera prunae DSM-10039T.</title>
        <authorList>
            <person name="Counts J.A."/>
            <person name="Kelly R.M."/>
        </authorList>
    </citation>
    <scope>NUCLEOTIDE SEQUENCE [LARGE SCALE GENOMIC DNA]</scope>
    <source>
        <strain evidence="9 10">JP7</strain>
    </source>
</reference>
<keyword evidence="10" id="KW-1185">Reference proteome</keyword>
<dbReference type="PANTHER" id="PTHR43679:SF2">
    <property type="entry name" value="OCTANOYL-[GCVH]:PROTEIN N-OCTANOYLTRANSFERASE"/>
    <property type="match status" value="1"/>
</dbReference>
<dbReference type="GO" id="GO:0016979">
    <property type="term" value="F:lipoate-protein ligase activity"/>
    <property type="evidence" value="ECO:0007669"/>
    <property type="project" value="UniProtKB-EC"/>
</dbReference>
<evidence type="ECO:0000256" key="3">
    <source>
        <dbReference type="ARBA" id="ARBA00012367"/>
    </source>
</evidence>
<dbReference type="KEGG" id="asul:DFR86_10825"/>
<gene>
    <name evidence="9" type="ORF">DFR86_10825</name>
</gene>
<evidence type="ECO:0000256" key="1">
    <source>
        <dbReference type="ARBA" id="ARBA00005085"/>
    </source>
</evidence>
<evidence type="ECO:0000313" key="9">
    <source>
        <dbReference type="EMBL" id="AWR97980.1"/>
    </source>
</evidence>
<dbReference type="GO" id="GO:0009249">
    <property type="term" value="P:protein lipoylation"/>
    <property type="evidence" value="ECO:0007669"/>
    <property type="project" value="UniProtKB-ARBA"/>
</dbReference>
<dbReference type="EMBL" id="CP029288">
    <property type="protein sequence ID" value="AWR97980.1"/>
    <property type="molecule type" value="Genomic_DNA"/>
</dbReference>
<sequence length="358" mass="41912">MWLFYFMTWYVTFLPRVDPWHMMSASSFIDMLTQKLNGNVIGIIYPTQSPFISVGYHQEIRREVNLKLCQELGIPVIRRDTGGGTVIITKNQQGYRIGIVDKDYSSIKEAYQKYLLPVVYSIRECGLPAELRGQDIVIKNKKVSGNGAVSLENSLVLTGSVILRNDLINYFNCLKVSEEKFRDKIVKSMTEWITGIYDELGREIDFREILINNFKKFWNPQEYKITEEDLKTWDKYTDKLKEEQKDKYQLSEIDSCFKISDIVFICHIDKKFGKLLRITVKIINGIISEVEISGDFFVIPRNFIEILEKSLLNEKIDGVEEKINTIFDKVNPKIYGFTKEEFINTMQEIKNNYMKRIE</sequence>
<name>A0A2U9IPL6_9CREN</name>
<protein>
    <recommendedName>
        <fullName evidence="3">lipoate--protein ligase</fullName>
        <ecNumber evidence="3">6.3.1.20</ecNumber>
    </recommendedName>
</protein>
<dbReference type="EC" id="6.3.1.20" evidence="3"/>
<dbReference type="InterPro" id="IPR050664">
    <property type="entry name" value="Octanoyltrans_LipM/LipL"/>
</dbReference>
<dbReference type="AlphaFoldDB" id="A0A2U9IPL6"/>
<keyword evidence="6" id="KW-0067">ATP-binding</keyword>
<accession>A0A2U9IPL6</accession>
<keyword evidence="5" id="KW-0547">Nucleotide-binding</keyword>
<dbReference type="SUPFAM" id="SSF82649">
    <property type="entry name" value="SufE/NifU"/>
    <property type="match status" value="1"/>
</dbReference>
<dbReference type="Proteomes" id="UP000248410">
    <property type="component" value="Chromosome"/>
</dbReference>
<dbReference type="InterPro" id="IPR004143">
    <property type="entry name" value="BPL_LPL_catalytic"/>
</dbReference>
<keyword evidence="4" id="KW-0436">Ligase</keyword>
<comment type="pathway">
    <text evidence="1">Protein modification; protein lipoylation via exogenous pathway; protein N(6)-(lipoyl)lysine from lipoate: step 2/2.</text>
</comment>
<dbReference type="Gene3D" id="3.30.930.10">
    <property type="entry name" value="Bira Bifunctional Protein, Domain 2"/>
    <property type="match status" value="1"/>
</dbReference>
<dbReference type="Gene3D" id="3.30.390.50">
    <property type="entry name" value="CO dehydrogenase flavoprotein, C-terminal domain"/>
    <property type="match status" value="1"/>
</dbReference>
<evidence type="ECO:0000313" key="10">
    <source>
        <dbReference type="Proteomes" id="UP000248410"/>
    </source>
</evidence>
<dbReference type="SUPFAM" id="SSF55681">
    <property type="entry name" value="Class II aaRS and biotin synthetases"/>
    <property type="match status" value="1"/>
</dbReference>
<dbReference type="InterPro" id="IPR019491">
    <property type="entry name" value="Lipoate_protein_ligase_C"/>
</dbReference>
<evidence type="ECO:0000256" key="2">
    <source>
        <dbReference type="ARBA" id="ARBA00005124"/>
    </source>
</evidence>
<proteinExistence type="predicted"/>
<evidence type="ECO:0000259" key="8">
    <source>
        <dbReference type="PROSITE" id="PS51733"/>
    </source>
</evidence>
<evidence type="ECO:0000256" key="6">
    <source>
        <dbReference type="ARBA" id="ARBA00022840"/>
    </source>
</evidence>
<dbReference type="PANTHER" id="PTHR43679">
    <property type="entry name" value="OCTANOYLTRANSFERASE LIPM-RELATED"/>
    <property type="match status" value="1"/>
</dbReference>
<dbReference type="UniPathway" id="UPA00537">
    <property type="reaction ID" value="UER00594"/>
</dbReference>
<dbReference type="PROSITE" id="PS51733">
    <property type="entry name" value="BPL_LPL_CATALYTIC"/>
    <property type="match status" value="1"/>
</dbReference>
<dbReference type="Pfam" id="PF10437">
    <property type="entry name" value="Lip_prot_lig_C"/>
    <property type="match status" value="1"/>
</dbReference>
<dbReference type="Pfam" id="PF21948">
    <property type="entry name" value="LplA-B_cat"/>
    <property type="match status" value="1"/>
</dbReference>